<dbReference type="GeneID" id="11500945"/>
<dbReference type="EMBL" id="HE616749">
    <property type="protein sequence ID" value="CCE93939.1"/>
    <property type="molecule type" value="Genomic_DNA"/>
</dbReference>
<dbReference type="GO" id="GO:0000448">
    <property type="term" value="P:cleavage in ITS2 between 5.8S rRNA and LSU-rRNA of tricistronic rRNA transcript (SSU-rRNA, 5.8S rRNA, LSU-rRNA)"/>
    <property type="evidence" value="ECO:0007669"/>
    <property type="project" value="EnsemblFungi"/>
</dbReference>
<dbReference type="PANTHER" id="PTHR15002:SF0">
    <property type="entry name" value="RIBOSOMAL BIOGENESIS PROTEIN LAS1L"/>
    <property type="match status" value="1"/>
</dbReference>
<reference evidence="1 2" key="1">
    <citation type="journal article" date="2011" name="Proc. Natl. Acad. Sci. U.S.A.">
        <title>Evolutionary erosion of yeast sex chromosomes by mating-type switching accidents.</title>
        <authorList>
            <person name="Gordon J.L."/>
            <person name="Armisen D."/>
            <person name="Proux-Wera E."/>
            <person name="Oheigeartaigh S.S."/>
            <person name="Byrne K.P."/>
            <person name="Wolfe K.H."/>
        </authorList>
    </citation>
    <scope>NUCLEOTIDE SEQUENCE [LARGE SCALE GENOMIC DNA]</scope>
    <source>
        <strain evidence="2">ATCC 10662 / CBS 1146 / NBRC 0425 / NCYC 2629 / NRRL Y-866</strain>
    </source>
</reference>
<dbReference type="RefSeq" id="XP_003683150.1">
    <property type="nucleotide sequence ID" value="XM_003683102.1"/>
</dbReference>
<accession>G8ZZ95</accession>
<evidence type="ECO:0000313" key="2">
    <source>
        <dbReference type="Proteomes" id="UP000005627"/>
    </source>
</evidence>
<name>G8ZZ95_TORDE</name>
<organism evidence="1 2">
    <name type="scientific">Torulaspora delbrueckii</name>
    <name type="common">Yeast</name>
    <name type="synonym">Candida colliculosa</name>
    <dbReference type="NCBI Taxonomy" id="4950"/>
    <lineage>
        <taxon>Eukaryota</taxon>
        <taxon>Fungi</taxon>
        <taxon>Dikarya</taxon>
        <taxon>Ascomycota</taxon>
        <taxon>Saccharomycotina</taxon>
        <taxon>Saccharomycetes</taxon>
        <taxon>Saccharomycetales</taxon>
        <taxon>Saccharomycetaceae</taxon>
        <taxon>Torulaspora</taxon>
    </lineage>
</organism>
<dbReference type="OrthoDB" id="10263222at2759"/>
<dbReference type="PANTHER" id="PTHR15002">
    <property type="entry name" value="RIBOSOMAL BIOGENESIS PROTEIN LAS1L"/>
    <property type="match status" value="1"/>
</dbReference>
<dbReference type="AlphaFoldDB" id="G8ZZ95"/>
<dbReference type="Proteomes" id="UP000005627">
    <property type="component" value="Chromosome 8"/>
</dbReference>
<sequence length="469" mass="54444">MVHARITPWSYPAELDDLKKWFYAAKTGSGPKDERTRAIQRVKCYQSKGSQYLPHVVDSTAQITSAILLDEKRCAEKSSDILAVRLSYTMALIRFVNGLLDPTQQSQFAIPLHTLARRVGLSSWFVDLRHWGTHERELPSLDMLRTAAKEALEWLWDHYWNDEELEEEESSSDEQEDTDTVKEIEGLILTGIGIEDALIENRWVWDSGNRNLISNSNFEVNESTGQKKFMAISPSERINDYVARIRGLWRQEPNRKSFVEACIKNYSSILLELFMAKLSRFELELLSSVAQSYEKQVNGEKTSLKQKFPNWNELKRKLLKKFVATINLGMLATQWGNWESTIEAHPSYVVLWLCASILKRLHETNNQLPMRKKRKKRQNENLIELETKLSQLIQRLSKRFNDSDAKLYDLSSFKTTVSHTPKNPNDGTSDILDDLAKLRQRLTKPKTPAQEIKLWNRYPQWEPKPFGIL</sequence>
<dbReference type="GO" id="GO:0090730">
    <property type="term" value="C:Las1 complex"/>
    <property type="evidence" value="ECO:0007669"/>
    <property type="project" value="EnsemblFungi"/>
</dbReference>
<keyword evidence="2" id="KW-1185">Reference proteome</keyword>
<dbReference type="STRING" id="1076872.G8ZZ95"/>
<dbReference type="InterPro" id="IPR007174">
    <property type="entry name" value="Las1"/>
</dbReference>
<dbReference type="GO" id="GO:0030687">
    <property type="term" value="C:preribosome, large subunit precursor"/>
    <property type="evidence" value="ECO:0007669"/>
    <property type="project" value="EnsemblFungi"/>
</dbReference>
<proteinExistence type="predicted"/>
<dbReference type="GO" id="GO:0004521">
    <property type="term" value="F:RNA endonuclease activity"/>
    <property type="evidence" value="ECO:0007669"/>
    <property type="project" value="EnsemblFungi"/>
</dbReference>
<dbReference type="KEGG" id="tdl:TDEL_0H00800"/>
<dbReference type="Pfam" id="PF04031">
    <property type="entry name" value="Las1"/>
    <property type="match status" value="1"/>
</dbReference>
<evidence type="ECO:0008006" key="3">
    <source>
        <dbReference type="Google" id="ProtNLM"/>
    </source>
</evidence>
<dbReference type="InParanoid" id="G8ZZ95"/>
<gene>
    <name evidence="1" type="primary">TDEL0H00800</name>
    <name evidence="1" type="ORF">TDEL_0H00800</name>
</gene>
<dbReference type="HOGENOM" id="CLU_043823_0_0_1"/>
<dbReference type="GO" id="GO:0005730">
    <property type="term" value="C:nucleolus"/>
    <property type="evidence" value="ECO:0007669"/>
    <property type="project" value="EnsemblFungi"/>
</dbReference>
<dbReference type="eggNOG" id="KOG2425">
    <property type="taxonomic scope" value="Eukaryota"/>
</dbReference>
<protein>
    <recommendedName>
        <fullName evidence="3">Las1p</fullName>
    </recommendedName>
</protein>
<dbReference type="FunCoup" id="G8ZZ95">
    <property type="interactions" value="107"/>
</dbReference>
<evidence type="ECO:0000313" key="1">
    <source>
        <dbReference type="EMBL" id="CCE93939.1"/>
    </source>
</evidence>